<accession>A0A5B7IPF4</accession>
<evidence type="ECO:0000256" key="1">
    <source>
        <dbReference type="SAM" id="MobiDB-lite"/>
    </source>
</evidence>
<evidence type="ECO:0000313" key="3">
    <source>
        <dbReference type="Proteomes" id="UP000324222"/>
    </source>
</evidence>
<sequence>MSEGLADPSLTLPSPCPPPSHAPRNAMTPSPRRSYVCLATFGSFPSCVSSPPPRPFPTALARRGDVVGPPDEDI</sequence>
<name>A0A5B7IPF4_PORTR</name>
<gene>
    <name evidence="2" type="ORF">E2C01_080509</name>
</gene>
<dbReference type="Proteomes" id="UP000324222">
    <property type="component" value="Unassembled WGS sequence"/>
</dbReference>
<proteinExistence type="predicted"/>
<dbReference type="EMBL" id="VSRR010069345">
    <property type="protein sequence ID" value="MPC85722.1"/>
    <property type="molecule type" value="Genomic_DNA"/>
</dbReference>
<comment type="caution">
    <text evidence="2">The sequence shown here is derived from an EMBL/GenBank/DDBJ whole genome shotgun (WGS) entry which is preliminary data.</text>
</comment>
<dbReference type="AlphaFoldDB" id="A0A5B7IPF4"/>
<keyword evidence="3" id="KW-1185">Reference proteome</keyword>
<organism evidence="2 3">
    <name type="scientific">Portunus trituberculatus</name>
    <name type="common">Swimming crab</name>
    <name type="synonym">Neptunus trituberculatus</name>
    <dbReference type="NCBI Taxonomy" id="210409"/>
    <lineage>
        <taxon>Eukaryota</taxon>
        <taxon>Metazoa</taxon>
        <taxon>Ecdysozoa</taxon>
        <taxon>Arthropoda</taxon>
        <taxon>Crustacea</taxon>
        <taxon>Multicrustacea</taxon>
        <taxon>Malacostraca</taxon>
        <taxon>Eumalacostraca</taxon>
        <taxon>Eucarida</taxon>
        <taxon>Decapoda</taxon>
        <taxon>Pleocyemata</taxon>
        <taxon>Brachyura</taxon>
        <taxon>Eubrachyura</taxon>
        <taxon>Portunoidea</taxon>
        <taxon>Portunidae</taxon>
        <taxon>Portuninae</taxon>
        <taxon>Portunus</taxon>
    </lineage>
</organism>
<reference evidence="2 3" key="1">
    <citation type="submission" date="2019-05" db="EMBL/GenBank/DDBJ databases">
        <title>Another draft genome of Portunus trituberculatus and its Hox gene families provides insights of decapod evolution.</title>
        <authorList>
            <person name="Jeong J.-H."/>
            <person name="Song I."/>
            <person name="Kim S."/>
            <person name="Choi T."/>
            <person name="Kim D."/>
            <person name="Ryu S."/>
            <person name="Kim W."/>
        </authorList>
    </citation>
    <scope>NUCLEOTIDE SEQUENCE [LARGE SCALE GENOMIC DNA]</scope>
    <source>
        <tissue evidence="2">Muscle</tissue>
    </source>
</reference>
<feature type="region of interest" description="Disordered" evidence="1">
    <location>
        <begin position="1"/>
        <end position="29"/>
    </location>
</feature>
<evidence type="ECO:0000313" key="2">
    <source>
        <dbReference type="EMBL" id="MPC85722.1"/>
    </source>
</evidence>
<feature type="region of interest" description="Disordered" evidence="1">
    <location>
        <begin position="48"/>
        <end position="74"/>
    </location>
</feature>
<protein>
    <submittedName>
        <fullName evidence="2">Uncharacterized protein</fullName>
    </submittedName>
</protein>